<accession>A0A517LJH3</accession>
<evidence type="ECO:0000256" key="2">
    <source>
        <dbReference type="ARBA" id="ARBA00022553"/>
    </source>
</evidence>
<reference evidence="4 5" key="1">
    <citation type="submission" date="2019-07" db="EMBL/GenBank/DDBJ databases">
        <title>Finished genome of Venturia effusa.</title>
        <authorList>
            <person name="Young C.A."/>
            <person name="Cox M.P."/>
            <person name="Ganley A.R.D."/>
            <person name="David W.J."/>
        </authorList>
    </citation>
    <scope>NUCLEOTIDE SEQUENCE [LARGE SCALE GENOMIC DNA]</scope>
    <source>
        <strain evidence="5">albino</strain>
    </source>
</reference>
<evidence type="ECO:0000313" key="4">
    <source>
        <dbReference type="EMBL" id="QDS75794.1"/>
    </source>
</evidence>
<evidence type="ECO:0000256" key="1">
    <source>
        <dbReference type="ARBA" id="ARBA00022450"/>
    </source>
</evidence>
<dbReference type="Gene3D" id="3.40.50.12780">
    <property type="entry name" value="N-terminal domain of ligase-like"/>
    <property type="match status" value="1"/>
</dbReference>
<dbReference type="AlphaFoldDB" id="A0A517LJH3"/>
<dbReference type="STRING" id="50376.A0A517LJH3"/>
<dbReference type="InterPro" id="IPR036291">
    <property type="entry name" value="NAD(P)-bd_dom_sf"/>
</dbReference>
<proteinExistence type="predicted"/>
<dbReference type="GO" id="GO:0031177">
    <property type="term" value="F:phosphopantetheine binding"/>
    <property type="evidence" value="ECO:0007669"/>
    <property type="project" value="InterPro"/>
</dbReference>
<keyword evidence="2" id="KW-0597">Phosphoprotein</keyword>
<protein>
    <submittedName>
        <fullName evidence="4">Putative secondary metabolism biosynthetic enzyme</fullName>
    </submittedName>
</protein>
<dbReference type="PANTHER" id="PTHR43439">
    <property type="entry name" value="PHENYLACETATE-COENZYME A LIGASE"/>
    <property type="match status" value="1"/>
</dbReference>
<dbReference type="InterPro" id="IPR009081">
    <property type="entry name" value="PP-bd_ACP"/>
</dbReference>
<sequence>MAQLNCNYFICTLGEAAELQGPSGTSYTTVTHLVEQQAHANPDLPAFAFPRPETSTPWGVQLYAFKDLRDGSARLASEFRSQLGNQSHHTVALLCPSSIEFVFAWLALMRAGFSVLIIAPQCQPVAIAHLCASCNANFLIHDEAYSGLAHSASSVASFGLTCTPLPRDRRYLDFIGDPNACDLHTSTTDTIRVHTSRDIAFFFHTSGTSTGLPKPIPQTHHAAVKVLPSMDGRLSATFTTTPLYHGGIADCLRAWTSCALIWLFPGTDVPITSKNILLSLQCAEAAVERGNAPPIRYFASVPYILQMLAEEDKVVNILKCMDIVSVGGAALSQRIGDKLVGNGVNLVSRFGSAECGFLLSSHRLYENDKEWQFLRLPAKNHHLSFELEDNDSGLFQLIVLPSWPHVAKTNRPDGSFATSDLFEPHPRLSNAWKYHSRSDSQITLSTGKKFDPAPVEDWISSALPLIKDVLVFGNGQQVPGLLVFPSNTASENTDTNLEKAIWKIVQETNSQGQEHTQIPRNMISIRAFDDLPLPKSSKGTVLRNIAYEKYAKQIETMYNGGAEDGGYDLRLISNVPSEKDVLATVRKIVEAVTNSKGHLTDEADFYQHGIDSAMSSQIRGRLTKITRAGLKLPWSVVYDCGNIAALSKHVFDILHGKSPEVTEDASQVMLDLAVQYSKFSSQPLGDSAKGARPSVIVLTGATGSLGAHILHQLTRDLSLSKVVCLVRAQNDVEAKSRVLNSLHQKRLSISQNQDSDTSVKLVCYAASLATECLGLPLSVFTELEKEVTHVIHSAWAVNFSLPLQSFTDNIAGLHALIALTITSKQNAKMTFCSSTASVLCSTADPIPETISSDPEDADSLGYSRSKWVAERICSSASLIPSMAGRISVLRIGQLTGDTKTGVWNTSEAWPLMLSTVEPLGCLPRLKGEKLNWLPVDTAAKAVCEIILDTGTNQVGRDGESEECHVYHLVANVTPKTPTWLDLLTWIQGARRGAFDVVAPQVWLDRLRLLESHPAQALLVLWERAYGLRTAGGQNDEKGVENARSRPGRVFDTARAEWACEGMRTLEVVDETLVGKIWGWLHEEMAARA</sequence>
<dbReference type="Pfam" id="PF00501">
    <property type="entry name" value="AMP-binding"/>
    <property type="match status" value="1"/>
</dbReference>
<dbReference type="Pfam" id="PF07993">
    <property type="entry name" value="NAD_binding_4"/>
    <property type="match status" value="1"/>
</dbReference>
<dbReference type="SMART" id="SM00823">
    <property type="entry name" value="PKS_PP"/>
    <property type="match status" value="1"/>
</dbReference>
<dbReference type="EMBL" id="CP042198">
    <property type="protein sequence ID" value="QDS75794.1"/>
    <property type="molecule type" value="Genomic_DNA"/>
</dbReference>
<dbReference type="Proteomes" id="UP000316270">
    <property type="component" value="Chromosome 14"/>
</dbReference>
<dbReference type="SUPFAM" id="SSF51735">
    <property type="entry name" value="NAD(P)-binding Rossmann-fold domains"/>
    <property type="match status" value="1"/>
</dbReference>
<keyword evidence="1" id="KW-0596">Phosphopantetheine</keyword>
<keyword evidence="5" id="KW-1185">Reference proteome</keyword>
<dbReference type="InterPro" id="IPR013120">
    <property type="entry name" value="FAR_NAD-bd"/>
</dbReference>
<dbReference type="PANTHER" id="PTHR43439:SF2">
    <property type="entry name" value="ENZYME, PUTATIVE (JCVI)-RELATED"/>
    <property type="match status" value="1"/>
</dbReference>
<dbReference type="InterPro" id="IPR051414">
    <property type="entry name" value="Adenylate-forming_Reductase"/>
</dbReference>
<dbReference type="OrthoDB" id="429813at2759"/>
<dbReference type="SUPFAM" id="SSF47336">
    <property type="entry name" value="ACP-like"/>
    <property type="match status" value="1"/>
</dbReference>
<evidence type="ECO:0000259" key="3">
    <source>
        <dbReference type="PROSITE" id="PS50075"/>
    </source>
</evidence>
<feature type="domain" description="Carrier" evidence="3">
    <location>
        <begin position="576"/>
        <end position="654"/>
    </location>
</feature>
<dbReference type="InterPro" id="IPR042099">
    <property type="entry name" value="ANL_N_sf"/>
</dbReference>
<dbReference type="InterPro" id="IPR000873">
    <property type="entry name" value="AMP-dep_synth/lig_dom"/>
</dbReference>
<dbReference type="PROSITE" id="PS50075">
    <property type="entry name" value="CARRIER"/>
    <property type="match status" value="1"/>
</dbReference>
<dbReference type="Pfam" id="PF00550">
    <property type="entry name" value="PP-binding"/>
    <property type="match status" value="1"/>
</dbReference>
<name>A0A517LJH3_9PEZI</name>
<dbReference type="Pfam" id="PF23562">
    <property type="entry name" value="AMP-binding_C_3"/>
    <property type="match status" value="1"/>
</dbReference>
<dbReference type="Gene3D" id="3.40.50.720">
    <property type="entry name" value="NAD(P)-binding Rossmann-like Domain"/>
    <property type="match status" value="1"/>
</dbReference>
<evidence type="ECO:0000313" key="5">
    <source>
        <dbReference type="Proteomes" id="UP000316270"/>
    </source>
</evidence>
<dbReference type="Gene3D" id="1.10.1200.10">
    <property type="entry name" value="ACP-like"/>
    <property type="match status" value="1"/>
</dbReference>
<dbReference type="InterPro" id="IPR036736">
    <property type="entry name" value="ACP-like_sf"/>
</dbReference>
<organism evidence="4 5">
    <name type="scientific">Venturia effusa</name>
    <dbReference type="NCBI Taxonomy" id="50376"/>
    <lineage>
        <taxon>Eukaryota</taxon>
        <taxon>Fungi</taxon>
        <taxon>Dikarya</taxon>
        <taxon>Ascomycota</taxon>
        <taxon>Pezizomycotina</taxon>
        <taxon>Dothideomycetes</taxon>
        <taxon>Pleosporomycetidae</taxon>
        <taxon>Venturiales</taxon>
        <taxon>Venturiaceae</taxon>
        <taxon>Venturia</taxon>
    </lineage>
</organism>
<dbReference type="InterPro" id="IPR020806">
    <property type="entry name" value="PKS_PP-bd"/>
</dbReference>
<dbReference type="SUPFAM" id="SSF56801">
    <property type="entry name" value="Acetyl-CoA synthetase-like"/>
    <property type="match status" value="1"/>
</dbReference>
<gene>
    <name evidence="4" type="ORF">FKW77_000076</name>
</gene>